<evidence type="ECO:0000313" key="4">
    <source>
        <dbReference type="Proteomes" id="UP001497497"/>
    </source>
</evidence>
<protein>
    <recommendedName>
        <fullName evidence="5">C-type lectin domain-containing protein</fullName>
    </recommendedName>
</protein>
<name>A0AAV2I5Q5_LYMST</name>
<keyword evidence="4" id="KW-1185">Reference proteome</keyword>
<evidence type="ECO:0008006" key="5">
    <source>
        <dbReference type="Google" id="ProtNLM"/>
    </source>
</evidence>
<evidence type="ECO:0000256" key="2">
    <source>
        <dbReference type="SAM" id="SignalP"/>
    </source>
</evidence>
<dbReference type="Proteomes" id="UP001497497">
    <property type="component" value="Unassembled WGS sequence"/>
</dbReference>
<feature type="signal peptide" evidence="2">
    <location>
        <begin position="1"/>
        <end position="24"/>
    </location>
</feature>
<gene>
    <name evidence="3" type="ORF">GSLYS_00015050001</name>
</gene>
<comment type="caution">
    <text evidence="3">The sequence shown here is derived from an EMBL/GenBank/DDBJ whole genome shotgun (WGS) entry which is preliminary data.</text>
</comment>
<dbReference type="InterPro" id="IPR016187">
    <property type="entry name" value="CTDL_fold"/>
</dbReference>
<organism evidence="3 4">
    <name type="scientific">Lymnaea stagnalis</name>
    <name type="common">Great pond snail</name>
    <name type="synonym">Helix stagnalis</name>
    <dbReference type="NCBI Taxonomy" id="6523"/>
    <lineage>
        <taxon>Eukaryota</taxon>
        <taxon>Metazoa</taxon>
        <taxon>Spiralia</taxon>
        <taxon>Lophotrochozoa</taxon>
        <taxon>Mollusca</taxon>
        <taxon>Gastropoda</taxon>
        <taxon>Heterobranchia</taxon>
        <taxon>Euthyneura</taxon>
        <taxon>Panpulmonata</taxon>
        <taxon>Hygrophila</taxon>
        <taxon>Lymnaeoidea</taxon>
        <taxon>Lymnaeidae</taxon>
        <taxon>Lymnaea</taxon>
    </lineage>
</organism>
<keyword evidence="1" id="KW-0175">Coiled coil</keyword>
<proteinExistence type="predicted"/>
<sequence length="364" mass="40959">MKMEIRPRRVLCWLIVCCLATAGGQLNLTATPKELSLGITDHLTVNCTYANDGKSDMTALISLFIYRQNDVNATSDNGEELASINTYVPHVNTILPDFNSSSGRIAADGVSYLELSWLYPAQRQSGFYVCTAQGIDNVGHTVSTSTKTNVTTRQPERDEILNKIKELNENLKSVEQKFSDLHSNLSANFYQFAGTQSKHDDDVNKTLAVLKTFEKEVHPLLGLFERSLFYPFNLTYGGDIYRILRAPVWGYDDAVALCESYGATLLEIDDDAEYERVEHFLNEHSGLTTILVAGRLVNNRWEKQYSDLPMFEGISILAPSDRFATNDCRILTNSSDWSLQNMPCDEIRTRSPYQQVNVMCESKA</sequence>
<evidence type="ECO:0000313" key="3">
    <source>
        <dbReference type="EMBL" id="CAL1541444.1"/>
    </source>
</evidence>
<dbReference type="InterPro" id="IPR016186">
    <property type="entry name" value="C-type_lectin-like/link_sf"/>
</dbReference>
<keyword evidence="2" id="KW-0732">Signal</keyword>
<accession>A0AAV2I5Q5</accession>
<dbReference type="EMBL" id="CAXITT010000432">
    <property type="protein sequence ID" value="CAL1541444.1"/>
    <property type="molecule type" value="Genomic_DNA"/>
</dbReference>
<feature type="coiled-coil region" evidence="1">
    <location>
        <begin position="157"/>
        <end position="184"/>
    </location>
</feature>
<dbReference type="SUPFAM" id="SSF56436">
    <property type="entry name" value="C-type lectin-like"/>
    <property type="match status" value="1"/>
</dbReference>
<dbReference type="CDD" id="cd00037">
    <property type="entry name" value="CLECT"/>
    <property type="match status" value="1"/>
</dbReference>
<reference evidence="3 4" key="1">
    <citation type="submission" date="2024-04" db="EMBL/GenBank/DDBJ databases">
        <authorList>
            <consortium name="Genoscope - CEA"/>
            <person name="William W."/>
        </authorList>
    </citation>
    <scope>NUCLEOTIDE SEQUENCE [LARGE SCALE GENOMIC DNA]</scope>
</reference>
<dbReference type="AlphaFoldDB" id="A0AAV2I5Q5"/>
<feature type="chain" id="PRO_5043662746" description="C-type lectin domain-containing protein" evidence="2">
    <location>
        <begin position="25"/>
        <end position="364"/>
    </location>
</feature>
<evidence type="ECO:0000256" key="1">
    <source>
        <dbReference type="SAM" id="Coils"/>
    </source>
</evidence>
<dbReference type="Gene3D" id="3.10.100.10">
    <property type="entry name" value="Mannose-Binding Protein A, subunit A"/>
    <property type="match status" value="1"/>
</dbReference>